<dbReference type="EnsemblMetazoa" id="tetur13g03470.1">
    <property type="protein sequence ID" value="tetur13g03470.1"/>
    <property type="gene ID" value="tetur13g03470"/>
</dbReference>
<keyword evidence="2" id="KW-1185">Reference proteome</keyword>
<proteinExistence type="predicted"/>
<reference evidence="2" key="1">
    <citation type="submission" date="2011-08" db="EMBL/GenBank/DDBJ databases">
        <authorList>
            <person name="Rombauts S."/>
        </authorList>
    </citation>
    <scope>NUCLEOTIDE SEQUENCE</scope>
    <source>
        <strain evidence="2">London</strain>
    </source>
</reference>
<name>T1KKE7_TETUR</name>
<dbReference type="Proteomes" id="UP000015104">
    <property type="component" value="Unassembled WGS sequence"/>
</dbReference>
<dbReference type="EMBL" id="CAEY01000176">
    <property type="status" value="NOT_ANNOTATED_CDS"/>
    <property type="molecule type" value="Genomic_DNA"/>
</dbReference>
<evidence type="ECO:0000313" key="2">
    <source>
        <dbReference type="Proteomes" id="UP000015104"/>
    </source>
</evidence>
<dbReference type="AlphaFoldDB" id="T1KKE7"/>
<organism evidence="1 2">
    <name type="scientific">Tetranychus urticae</name>
    <name type="common">Two-spotted spider mite</name>
    <dbReference type="NCBI Taxonomy" id="32264"/>
    <lineage>
        <taxon>Eukaryota</taxon>
        <taxon>Metazoa</taxon>
        <taxon>Ecdysozoa</taxon>
        <taxon>Arthropoda</taxon>
        <taxon>Chelicerata</taxon>
        <taxon>Arachnida</taxon>
        <taxon>Acari</taxon>
        <taxon>Acariformes</taxon>
        <taxon>Trombidiformes</taxon>
        <taxon>Prostigmata</taxon>
        <taxon>Eleutherengona</taxon>
        <taxon>Raphignathae</taxon>
        <taxon>Tetranychoidea</taxon>
        <taxon>Tetranychidae</taxon>
        <taxon>Tetranychus</taxon>
    </lineage>
</organism>
<dbReference type="HOGENOM" id="CLU_3336187_0_0_1"/>
<protein>
    <submittedName>
        <fullName evidence="1">Uncharacterized protein</fullName>
    </submittedName>
</protein>
<sequence length="38" mass="4321">MRKDYGETTRIICGLDIHVITQIKCCKIEISFAPADHT</sequence>
<evidence type="ECO:0000313" key="1">
    <source>
        <dbReference type="EnsemblMetazoa" id="tetur13g03470.1"/>
    </source>
</evidence>
<accession>T1KKE7</accession>
<reference evidence="1" key="2">
    <citation type="submission" date="2015-06" db="UniProtKB">
        <authorList>
            <consortium name="EnsemblMetazoa"/>
        </authorList>
    </citation>
    <scope>IDENTIFICATION</scope>
</reference>